<organism evidence="2 3">
    <name type="scientific">Phaseolus angularis</name>
    <name type="common">Azuki bean</name>
    <name type="synonym">Vigna angularis</name>
    <dbReference type="NCBI Taxonomy" id="3914"/>
    <lineage>
        <taxon>Eukaryota</taxon>
        <taxon>Viridiplantae</taxon>
        <taxon>Streptophyta</taxon>
        <taxon>Embryophyta</taxon>
        <taxon>Tracheophyta</taxon>
        <taxon>Spermatophyta</taxon>
        <taxon>Magnoliopsida</taxon>
        <taxon>eudicotyledons</taxon>
        <taxon>Gunneridae</taxon>
        <taxon>Pentapetalae</taxon>
        <taxon>rosids</taxon>
        <taxon>fabids</taxon>
        <taxon>Fabales</taxon>
        <taxon>Fabaceae</taxon>
        <taxon>Papilionoideae</taxon>
        <taxon>50 kb inversion clade</taxon>
        <taxon>NPAAA clade</taxon>
        <taxon>indigoferoid/millettioid clade</taxon>
        <taxon>Phaseoleae</taxon>
        <taxon>Vigna</taxon>
    </lineage>
</organism>
<gene>
    <name evidence="2" type="ORF">LR48_Vigan743s001200</name>
</gene>
<evidence type="ECO:0000313" key="3">
    <source>
        <dbReference type="Proteomes" id="UP000053144"/>
    </source>
</evidence>
<dbReference type="EMBL" id="KQ258517">
    <property type="protein sequence ID" value="KOM29679.1"/>
    <property type="molecule type" value="Genomic_DNA"/>
</dbReference>
<dbReference type="Proteomes" id="UP000053144">
    <property type="component" value="Unassembled WGS sequence"/>
</dbReference>
<dbReference type="AlphaFoldDB" id="A0A0L9THP4"/>
<reference evidence="3" key="1">
    <citation type="journal article" date="2015" name="Proc. Natl. Acad. Sci. U.S.A.">
        <title>Genome sequencing of adzuki bean (Vigna angularis) provides insight into high starch and low fat accumulation and domestication.</title>
        <authorList>
            <person name="Yang K."/>
            <person name="Tian Z."/>
            <person name="Chen C."/>
            <person name="Luo L."/>
            <person name="Zhao B."/>
            <person name="Wang Z."/>
            <person name="Yu L."/>
            <person name="Li Y."/>
            <person name="Sun Y."/>
            <person name="Li W."/>
            <person name="Chen Y."/>
            <person name="Li Y."/>
            <person name="Zhang Y."/>
            <person name="Ai D."/>
            <person name="Zhao J."/>
            <person name="Shang C."/>
            <person name="Ma Y."/>
            <person name="Wu B."/>
            <person name="Wang M."/>
            <person name="Gao L."/>
            <person name="Sun D."/>
            <person name="Zhang P."/>
            <person name="Guo F."/>
            <person name="Wang W."/>
            <person name="Li Y."/>
            <person name="Wang J."/>
            <person name="Varshney R.K."/>
            <person name="Wang J."/>
            <person name="Ling H.Q."/>
            <person name="Wan P."/>
        </authorList>
    </citation>
    <scope>NUCLEOTIDE SEQUENCE</scope>
    <source>
        <strain evidence="3">cv. Jingnong 6</strain>
    </source>
</reference>
<sequence>MVVVHIDSSFELSGEVGGSSAGGDGEHGGSSSSVSSSFLEETVRSFGREPGSPDVAGSRIINGIPIFLLKGGIRIDGSPFEPDDDGTMVTEYDWAPYGASLFASAYGSSDLLA</sequence>
<feature type="region of interest" description="Disordered" evidence="1">
    <location>
        <begin position="7"/>
        <end position="36"/>
    </location>
</feature>
<protein>
    <submittedName>
        <fullName evidence="2">Uncharacterized protein</fullName>
    </submittedName>
</protein>
<proteinExistence type="predicted"/>
<evidence type="ECO:0000313" key="2">
    <source>
        <dbReference type="EMBL" id="KOM29679.1"/>
    </source>
</evidence>
<accession>A0A0L9THP4</accession>
<dbReference type="Gramene" id="KOM29679">
    <property type="protein sequence ID" value="KOM29679"/>
    <property type="gene ID" value="LR48_Vigan743s001200"/>
</dbReference>
<evidence type="ECO:0000256" key="1">
    <source>
        <dbReference type="SAM" id="MobiDB-lite"/>
    </source>
</evidence>
<name>A0A0L9THP4_PHAAN</name>